<dbReference type="AlphaFoldDB" id="A0A974SEY9"/>
<keyword evidence="3" id="KW-1185">Reference proteome</keyword>
<keyword evidence="1" id="KW-0732">Signal</keyword>
<name>A0A974SEY9_9BACL</name>
<evidence type="ECO:0000313" key="3">
    <source>
        <dbReference type="Proteomes" id="UP000595841"/>
    </source>
</evidence>
<gene>
    <name evidence="2" type="ORF">JI735_10990</name>
</gene>
<evidence type="ECO:0008006" key="4">
    <source>
        <dbReference type="Google" id="ProtNLM"/>
    </source>
</evidence>
<dbReference type="PROSITE" id="PS51257">
    <property type="entry name" value="PROKAR_LIPOPROTEIN"/>
    <property type="match status" value="1"/>
</dbReference>
<dbReference type="RefSeq" id="WP_157771222.1">
    <property type="nucleotide sequence ID" value="NZ_CP068595.1"/>
</dbReference>
<dbReference type="KEGG" id="pson:JI735_10990"/>
<feature type="chain" id="PRO_5039545664" description="YtkA-like domain-containing protein" evidence="1">
    <location>
        <begin position="22"/>
        <end position="165"/>
    </location>
</feature>
<sequence length="165" mass="18590">MKKHLVLVVLMITLGCQPLYSDQSTAESTGADSTMTNIEKAPFSAYISVPQKVQTNKEFKIKADFKVNAEQKLTITSRDKMFVYLIKDSNGKQINTYAISDVGKNRTFSGEATISETYSYKFKEPGIYEISAIAEFTVNIDKGSKEYKIETDPQIIEVTRDFKVD</sequence>
<dbReference type="EMBL" id="CP068595">
    <property type="protein sequence ID" value="QQZ62979.1"/>
    <property type="molecule type" value="Genomic_DNA"/>
</dbReference>
<dbReference type="Proteomes" id="UP000595841">
    <property type="component" value="Chromosome"/>
</dbReference>
<proteinExistence type="predicted"/>
<evidence type="ECO:0000256" key="1">
    <source>
        <dbReference type="SAM" id="SignalP"/>
    </source>
</evidence>
<feature type="signal peptide" evidence="1">
    <location>
        <begin position="1"/>
        <end position="21"/>
    </location>
</feature>
<evidence type="ECO:0000313" key="2">
    <source>
        <dbReference type="EMBL" id="QQZ62979.1"/>
    </source>
</evidence>
<reference evidence="2 3" key="1">
    <citation type="submission" date="2021-01" db="EMBL/GenBank/DDBJ databases">
        <title>Whole genome sequence of Paenibacillus sonchi LMG 24727 for comparative genomics.</title>
        <authorList>
            <person name="Lee G."/>
            <person name="Kim M.-J."/>
            <person name="Lim K."/>
            <person name="Shin J.-H."/>
        </authorList>
    </citation>
    <scope>NUCLEOTIDE SEQUENCE [LARGE SCALE GENOMIC DNA]</scope>
    <source>
        <strain evidence="2 3">LMG 24727</strain>
    </source>
</reference>
<organism evidence="2 3">
    <name type="scientific">Paenibacillus sonchi</name>
    <dbReference type="NCBI Taxonomy" id="373687"/>
    <lineage>
        <taxon>Bacteria</taxon>
        <taxon>Bacillati</taxon>
        <taxon>Bacillota</taxon>
        <taxon>Bacilli</taxon>
        <taxon>Bacillales</taxon>
        <taxon>Paenibacillaceae</taxon>
        <taxon>Paenibacillus</taxon>
        <taxon>Paenibacillus sonchi group</taxon>
    </lineage>
</organism>
<protein>
    <recommendedName>
        <fullName evidence="4">YtkA-like domain-containing protein</fullName>
    </recommendedName>
</protein>
<accession>A0A974SEY9</accession>